<dbReference type="Proteomes" id="UP000737113">
    <property type="component" value="Unassembled WGS sequence"/>
</dbReference>
<comment type="caution">
    <text evidence="2">The sequence shown here is derived from an EMBL/GenBank/DDBJ whole genome shotgun (WGS) entry which is preliminary data.</text>
</comment>
<name>A0A972JLZ4_9GAMM</name>
<dbReference type="RefSeq" id="WP_169563249.1">
    <property type="nucleotide sequence ID" value="NZ_JAAXYH010000002.1"/>
</dbReference>
<evidence type="ECO:0000313" key="2">
    <source>
        <dbReference type="EMBL" id="NMH64581.1"/>
    </source>
</evidence>
<proteinExistence type="predicted"/>
<feature type="coiled-coil region" evidence="1">
    <location>
        <begin position="78"/>
        <end position="105"/>
    </location>
</feature>
<keyword evidence="1" id="KW-0175">Coiled coil</keyword>
<gene>
    <name evidence="2" type="ORF">HC757_05285</name>
</gene>
<sequence>MSQIDQVLAAAKALADRGKLPSVALLKSQLSNNIPLPILIKGLQQFKAMPKAEQARLVGQVEVEAEVVIADPSPEQAVARLTQELKQLKAAYQQLDERLTRLESQEKTA</sequence>
<evidence type="ECO:0000313" key="3">
    <source>
        <dbReference type="Proteomes" id="UP000737113"/>
    </source>
</evidence>
<evidence type="ECO:0008006" key="4">
    <source>
        <dbReference type="Google" id="ProtNLM"/>
    </source>
</evidence>
<organism evidence="2 3">
    <name type="scientific">Shewanella salipaludis</name>
    <dbReference type="NCBI Taxonomy" id="2723052"/>
    <lineage>
        <taxon>Bacteria</taxon>
        <taxon>Pseudomonadati</taxon>
        <taxon>Pseudomonadota</taxon>
        <taxon>Gammaproteobacteria</taxon>
        <taxon>Alteromonadales</taxon>
        <taxon>Shewanellaceae</taxon>
        <taxon>Shewanella</taxon>
    </lineage>
</organism>
<protein>
    <recommendedName>
        <fullName evidence="4">KfrA N-terminal DNA-binding domain-containing protein</fullName>
    </recommendedName>
</protein>
<accession>A0A972JLZ4</accession>
<evidence type="ECO:0000256" key="1">
    <source>
        <dbReference type="SAM" id="Coils"/>
    </source>
</evidence>
<dbReference type="EMBL" id="JAAXYH010000002">
    <property type="protein sequence ID" value="NMH64581.1"/>
    <property type="molecule type" value="Genomic_DNA"/>
</dbReference>
<dbReference type="AlphaFoldDB" id="A0A972JLZ4"/>
<keyword evidence="3" id="KW-1185">Reference proteome</keyword>
<reference evidence="2" key="1">
    <citation type="submission" date="2020-04" db="EMBL/GenBank/DDBJ databases">
        <title>Description of Shewanella salipaludis sp. nov., isolated from a salt marsh.</title>
        <authorList>
            <person name="Park S."/>
            <person name="Yoon J.-H."/>
        </authorList>
    </citation>
    <scope>NUCLEOTIDE SEQUENCE</scope>
    <source>
        <strain evidence="2">SHSM-M6</strain>
    </source>
</reference>